<feature type="DNA-binding region" description="H-T-H motif" evidence="4">
    <location>
        <begin position="28"/>
        <end position="47"/>
    </location>
</feature>
<protein>
    <submittedName>
        <fullName evidence="6">TetR/AcrR family transcriptional regulator</fullName>
    </submittedName>
</protein>
<evidence type="ECO:0000256" key="3">
    <source>
        <dbReference type="ARBA" id="ARBA00023163"/>
    </source>
</evidence>
<dbReference type="InterPro" id="IPR054156">
    <property type="entry name" value="YxaF_TetR_C"/>
</dbReference>
<dbReference type="PRINTS" id="PR00455">
    <property type="entry name" value="HTHTETR"/>
</dbReference>
<dbReference type="InterPro" id="IPR009057">
    <property type="entry name" value="Homeodomain-like_sf"/>
</dbReference>
<dbReference type="PANTHER" id="PTHR47506:SF3">
    <property type="entry name" value="HTH-TYPE TRANSCRIPTIONAL REGULATOR LMRA"/>
    <property type="match status" value="1"/>
</dbReference>
<proteinExistence type="predicted"/>
<keyword evidence="2 4" id="KW-0238">DNA-binding</keyword>
<keyword evidence="1" id="KW-0805">Transcription regulation</keyword>
<sequence length="201" mass="21127">MAARGETRQRILDAATTLFHRQGYHATGVNQILAEAAAPKGVLYFHFPGGKEQLAAETVVQAGQELGEALDAVLAQSDDLATAAHGIAELLGAALEQTEFREGCPIASVALDVAADSDLVRAACAQGYQQWIDLIAERLRQRGVADGSAQELAVFILSSIEGALLLARVQHDTAPLRNIATRLAGVIANEIGDPQSAPPAR</sequence>
<dbReference type="Pfam" id="PF21993">
    <property type="entry name" value="TetR_C_13_2"/>
    <property type="match status" value="1"/>
</dbReference>
<dbReference type="AlphaFoldDB" id="A0A939PIP8"/>
<dbReference type="SUPFAM" id="SSF46689">
    <property type="entry name" value="Homeodomain-like"/>
    <property type="match status" value="1"/>
</dbReference>
<evidence type="ECO:0000313" key="6">
    <source>
        <dbReference type="EMBL" id="MBO2453155.1"/>
    </source>
</evidence>
<organism evidence="6 7">
    <name type="scientific">Actinomadura barringtoniae</name>
    <dbReference type="NCBI Taxonomy" id="1427535"/>
    <lineage>
        <taxon>Bacteria</taxon>
        <taxon>Bacillati</taxon>
        <taxon>Actinomycetota</taxon>
        <taxon>Actinomycetes</taxon>
        <taxon>Streptosporangiales</taxon>
        <taxon>Thermomonosporaceae</taxon>
        <taxon>Actinomadura</taxon>
    </lineage>
</organism>
<dbReference type="PANTHER" id="PTHR47506">
    <property type="entry name" value="TRANSCRIPTIONAL REGULATORY PROTEIN"/>
    <property type="match status" value="1"/>
</dbReference>
<accession>A0A939PIP8</accession>
<reference evidence="6" key="1">
    <citation type="submission" date="2021-03" db="EMBL/GenBank/DDBJ databases">
        <authorList>
            <person name="Kanchanasin P."/>
            <person name="Saeng-In P."/>
            <person name="Phongsopitanun W."/>
            <person name="Yuki M."/>
            <person name="Kudo T."/>
            <person name="Ohkuma M."/>
            <person name="Tanasupawat S."/>
        </authorList>
    </citation>
    <scope>NUCLEOTIDE SEQUENCE</scope>
    <source>
        <strain evidence="6">GKU 128</strain>
    </source>
</reference>
<dbReference type="SUPFAM" id="SSF48498">
    <property type="entry name" value="Tetracyclin repressor-like, C-terminal domain"/>
    <property type="match status" value="1"/>
</dbReference>
<evidence type="ECO:0000256" key="4">
    <source>
        <dbReference type="PROSITE-ProRule" id="PRU00335"/>
    </source>
</evidence>
<evidence type="ECO:0000256" key="2">
    <source>
        <dbReference type="ARBA" id="ARBA00023125"/>
    </source>
</evidence>
<feature type="domain" description="HTH tetR-type" evidence="5">
    <location>
        <begin position="5"/>
        <end position="65"/>
    </location>
</feature>
<dbReference type="PROSITE" id="PS50977">
    <property type="entry name" value="HTH_TETR_2"/>
    <property type="match status" value="1"/>
</dbReference>
<evidence type="ECO:0000259" key="5">
    <source>
        <dbReference type="PROSITE" id="PS50977"/>
    </source>
</evidence>
<dbReference type="InterPro" id="IPR036271">
    <property type="entry name" value="Tet_transcr_reg_TetR-rel_C_sf"/>
</dbReference>
<evidence type="ECO:0000256" key="1">
    <source>
        <dbReference type="ARBA" id="ARBA00023015"/>
    </source>
</evidence>
<dbReference type="GO" id="GO:0003677">
    <property type="term" value="F:DNA binding"/>
    <property type="evidence" value="ECO:0007669"/>
    <property type="project" value="UniProtKB-UniRule"/>
</dbReference>
<dbReference type="InterPro" id="IPR001647">
    <property type="entry name" value="HTH_TetR"/>
</dbReference>
<evidence type="ECO:0000313" key="7">
    <source>
        <dbReference type="Proteomes" id="UP000669179"/>
    </source>
</evidence>
<keyword evidence="7" id="KW-1185">Reference proteome</keyword>
<dbReference type="Gene3D" id="1.10.357.10">
    <property type="entry name" value="Tetracycline Repressor, domain 2"/>
    <property type="match status" value="1"/>
</dbReference>
<comment type="caution">
    <text evidence="6">The sequence shown here is derived from an EMBL/GenBank/DDBJ whole genome shotgun (WGS) entry which is preliminary data.</text>
</comment>
<dbReference type="EMBL" id="JAGEOJ010000019">
    <property type="protein sequence ID" value="MBO2453155.1"/>
    <property type="molecule type" value="Genomic_DNA"/>
</dbReference>
<keyword evidence="3" id="KW-0804">Transcription</keyword>
<dbReference type="Proteomes" id="UP000669179">
    <property type="component" value="Unassembled WGS sequence"/>
</dbReference>
<name>A0A939PIP8_9ACTN</name>
<dbReference type="Pfam" id="PF00440">
    <property type="entry name" value="TetR_N"/>
    <property type="match status" value="1"/>
</dbReference>
<gene>
    <name evidence="6" type="ORF">J4573_39100</name>
</gene>